<dbReference type="SMART" id="SM00710">
    <property type="entry name" value="PbH1"/>
    <property type="match status" value="9"/>
</dbReference>
<feature type="domain" description="Right handed beta helix" evidence="1">
    <location>
        <begin position="402"/>
        <end position="559"/>
    </location>
</feature>
<evidence type="ECO:0000313" key="2">
    <source>
        <dbReference type="EMBL" id="GAA4231955.1"/>
    </source>
</evidence>
<keyword evidence="3" id="KW-1185">Reference proteome</keyword>
<name>A0ABP8C2A7_9FLAO</name>
<evidence type="ECO:0000259" key="1">
    <source>
        <dbReference type="Pfam" id="PF13229"/>
    </source>
</evidence>
<dbReference type="Gene3D" id="2.160.20.10">
    <property type="entry name" value="Single-stranded right-handed beta-helix, Pectin lyase-like"/>
    <property type="match status" value="2"/>
</dbReference>
<dbReference type="InterPro" id="IPR039448">
    <property type="entry name" value="Beta_helix"/>
</dbReference>
<dbReference type="InterPro" id="IPR011050">
    <property type="entry name" value="Pectin_lyase_fold/virulence"/>
</dbReference>
<protein>
    <recommendedName>
        <fullName evidence="1">Right handed beta helix domain-containing protein</fullName>
    </recommendedName>
</protein>
<proteinExistence type="predicted"/>
<feature type="domain" description="Right handed beta helix" evidence="1">
    <location>
        <begin position="265"/>
        <end position="372"/>
    </location>
</feature>
<reference evidence="3" key="1">
    <citation type="journal article" date="2019" name="Int. J. Syst. Evol. Microbiol.">
        <title>The Global Catalogue of Microorganisms (GCM) 10K type strain sequencing project: providing services to taxonomists for standard genome sequencing and annotation.</title>
        <authorList>
            <consortium name="The Broad Institute Genomics Platform"/>
            <consortium name="The Broad Institute Genome Sequencing Center for Infectious Disease"/>
            <person name="Wu L."/>
            <person name="Ma J."/>
        </authorList>
    </citation>
    <scope>NUCLEOTIDE SEQUENCE [LARGE SCALE GENOMIC DNA]</scope>
    <source>
        <strain evidence="3">JCM 17630</strain>
    </source>
</reference>
<comment type="caution">
    <text evidence="2">The sequence shown here is derived from an EMBL/GenBank/DDBJ whole genome shotgun (WGS) entry which is preliminary data.</text>
</comment>
<dbReference type="Proteomes" id="UP001501496">
    <property type="component" value="Unassembled WGS sequence"/>
</dbReference>
<dbReference type="RefSeq" id="WP_344786545.1">
    <property type="nucleotide sequence ID" value="NZ_BAABCA010000001.1"/>
</dbReference>
<organism evidence="2 3">
    <name type="scientific">Postechiella marina</name>
    <dbReference type="NCBI Taxonomy" id="943941"/>
    <lineage>
        <taxon>Bacteria</taxon>
        <taxon>Pseudomonadati</taxon>
        <taxon>Bacteroidota</taxon>
        <taxon>Flavobacteriia</taxon>
        <taxon>Flavobacteriales</taxon>
        <taxon>Flavobacteriaceae</taxon>
        <taxon>Postechiella</taxon>
    </lineage>
</organism>
<accession>A0ABP8C2A7</accession>
<dbReference type="PROSITE" id="PS51257">
    <property type="entry name" value="PROKAR_LIPOPROTEIN"/>
    <property type="match status" value="1"/>
</dbReference>
<dbReference type="InterPro" id="IPR012334">
    <property type="entry name" value="Pectin_lyas_fold"/>
</dbReference>
<evidence type="ECO:0000313" key="3">
    <source>
        <dbReference type="Proteomes" id="UP001501496"/>
    </source>
</evidence>
<dbReference type="SUPFAM" id="SSF51126">
    <property type="entry name" value="Pectin lyase-like"/>
    <property type="match status" value="2"/>
</dbReference>
<dbReference type="Pfam" id="PF13229">
    <property type="entry name" value="Beta_helix"/>
    <property type="match status" value="2"/>
</dbReference>
<dbReference type="InterPro" id="IPR006626">
    <property type="entry name" value="PbH1"/>
</dbReference>
<gene>
    <name evidence="2" type="ORF">GCM10022291_05570</name>
</gene>
<dbReference type="EMBL" id="BAABCA010000001">
    <property type="protein sequence ID" value="GAA4231955.1"/>
    <property type="molecule type" value="Genomic_DNA"/>
</dbReference>
<sequence>MKPTFNTFVFVFLFVFSISSCNKEDIFVEEIEEVIAEEEPVNKEDASSEVTIDPTAPCDFNFSDAVANSTIIINCVMDLGNQTINLPENVTIVYEGGDIINGSLNFSSNSIISGQLLNSSLTIGGTKPQLKDANFVFDPERWGIVEGKVADDVALKNKEILQTVINQAKKLGISVFEIDALDAFFKVDLYRMNRDANARASIRLPEDFHLKMTDKTFLRVQPNPAPFYTLLSTFLVDNVTITGGNLIGDRYEHDYSSVFDEHGVNRDTHEWGSLLYIIGTENIVVEDVFFSNPSGDGIMLHEETFRQADGTLYPGKKETNNALIKNCVVSGARRNGISFLDGRNIVIDNCIIKDTGNGSQAYNNTGTKIYSSTGVEPRFGIDLEAIRYRNDDGTLRQTALNEDITIKNSTFENNHDGDVLLYTCNDVVIENNNFDSWIGNIAAYNITIRHNNFKARVNNGKSYPRAIHITQRKDPFGDEMNFNYNIYGNKIAGYQNGISFSGEDFNVYNNEVLDCEAGMWIGNLVDTEIHDNTFTSSKTYSYGLRSRGGSSKNVSVYNETYNVNYRPIDFQGYNTNSTGYLKIYDCTFNSANSGNTIYLKNANYIEFSKITSNVKMELISSNNILKIN</sequence>